<dbReference type="PANTHER" id="PTHR43284:SF1">
    <property type="entry name" value="ASPARAGINE SYNTHETASE"/>
    <property type="match status" value="1"/>
</dbReference>
<keyword evidence="4 8" id="KW-0547">Nucleotide-binding</keyword>
<dbReference type="SUPFAM" id="SSF56235">
    <property type="entry name" value="N-terminal nucleophile aminohydrolases (Ntn hydrolases)"/>
    <property type="match status" value="1"/>
</dbReference>
<feature type="domain" description="Glutamine amidotransferase type-2" evidence="9">
    <location>
        <begin position="2"/>
        <end position="211"/>
    </location>
</feature>
<proteinExistence type="inferred from homology"/>
<dbReference type="Gene3D" id="3.60.20.10">
    <property type="entry name" value="Glutamine Phosphoribosylpyrophosphate, subunit 1, domain 1"/>
    <property type="match status" value="1"/>
</dbReference>
<dbReference type="GO" id="GO:0006529">
    <property type="term" value="P:asparagine biosynthetic process"/>
    <property type="evidence" value="ECO:0007669"/>
    <property type="project" value="InterPro"/>
</dbReference>
<dbReference type="InterPro" id="IPR006426">
    <property type="entry name" value="Asn_synth_AEB"/>
</dbReference>
<evidence type="ECO:0000256" key="5">
    <source>
        <dbReference type="ARBA" id="ARBA00022840"/>
    </source>
</evidence>
<evidence type="ECO:0000256" key="7">
    <source>
        <dbReference type="ARBA" id="ARBA00048741"/>
    </source>
</evidence>
<dbReference type="InterPro" id="IPR014729">
    <property type="entry name" value="Rossmann-like_a/b/a_fold"/>
</dbReference>
<dbReference type="Gene3D" id="3.40.50.620">
    <property type="entry name" value="HUPs"/>
    <property type="match status" value="1"/>
</dbReference>
<dbReference type="InterPro" id="IPR001962">
    <property type="entry name" value="Asn_synthase"/>
</dbReference>
<dbReference type="EMBL" id="PNRE01000008">
    <property type="protein sequence ID" value="PMR71877.1"/>
    <property type="molecule type" value="Genomic_DNA"/>
</dbReference>
<dbReference type="InterPro" id="IPR017932">
    <property type="entry name" value="GATase_2_dom"/>
</dbReference>
<gene>
    <name evidence="10" type="ORF">C1H66_01140</name>
</gene>
<evidence type="ECO:0000256" key="1">
    <source>
        <dbReference type="ARBA" id="ARBA00005187"/>
    </source>
</evidence>
<protein>
    <recommendedName>
        <fullName evidence="3">asparagine synthase (glutamine-hydrolyzing)</fullName>
        <ecNumber evidence="3">6.3.5.4</ecNumber>
    </recommendedName>
</protein>
<reference evidence="10 11" key="1">
    <citation type="submission" date="2018-01" db="EMBL/GenBank/DDBJ databases">
        <title>Halomonas endophytica sp. nov., isolated from storage liquid in the stems of Populus euphratica.</title>
        <authorList>
            <person name="Chen C."/>
        </authorList>
    </citation>
    <scope>NUCLEOTIDE SEQUENCE [LARGE SCALE GENOMIC DNA]</scope>
    <source>
        <strain evidence="10 11">DSM 26881</strain>
    </source>
</reference>
<feature type="binding site" evidence="8">
    <location>
        <position position="98"/>
    </location>
    <ligand>
        <name>L-glutamine</name>
        <dbReference type="ChEBI" id="CHEBI:58359"/>
    </ligand>
</feature>
<comment type="similarity">
    <text evidence="2">Belongs to the asparagine synthetase family.</text>
</comment>
<dbReference type="PROSITE" id="PS51278">
    <property type="entry name" value="GATASE_TYPE_2"/>
    <property type="match status" value="1"/>
</dbReference>
<dbReference type="CDD" id="cd00712">
    <property type="entry name" value="AsnB"/>
    <property type="match status" value="1"/>
</dbReference>
<comment type="caution">
    <text evidence="10">The sequence shown here is derived from an EMBL/GenBank/DDBJ whole genome shotgun (WGS) entry which is preliminary data.</text>
</comment>
<dbReference type="PANTHER" id="PTHR43284">
    <property type="entry name" value="ASPARAGINE SYNTHETASE (GLUTAMINE-HYDROLYZING)"/>
    <property type="match status" value="1"/>
</dbReference>
<dbReference type="Pfam" id="PF00733">
    <property type="entry name" value="Asn_synthase"/>
    <property type="match status" value="1"/>
</dbReference>
<accession>A0A2N7TUM0</accession>
<dbReference type="InterPro" id="IPR051786">
    <property type="entry name" value="ASN_synthetase/amidase"/>
</dbReference>
<evidence type="ECO:0000256" key="4">
    <source>
        <dbReference type="ARBA" id="ARBA00022741"/>
    </source>
</evidence>
<dbReference type="Proteomes" id="UP000235346">
    <property type="component" value="Unassembled WGS sequence"/>
</dbReference>
<dbReference type="InterPro" id="IPR033738">
    <property type="entry name" value="AsnB_N"/>
</dbReference>
<dbReference type="GO" id="GO:0005524">
    <property type="term" value="F:ATP binding"/>
    <property type="evidence" value="ECO:0007669"/>
    <property type="project" value="UniProtKB-KW"/>
</dbReference>
<dbReference type="SUPFAM" id="SSF52402">
    <property type="entry name" value="Adenine nucleotide alpha hydrolases-like"/>
    <property type="match status" value="1"/>
</dbReference>
<name>A0A2N7TUM0_9GAMM</name>
<evidence type="ECO:0000256" key="8">
    <source>
        <dbReference type="PIRSR" id="PIRSR001589-2"/>
    </source>
</evidence>
<evidence type="ECO:0000259" key="9">
    <source>
        <dbReference type="PROSITE" id="PS51278"/>
    </source>
</evidence>
<evidence type="ECO:0000256" key="3">
    <source>
        <dbReference type="ARBA" id="ARBA00012737"/>
    </source>
</evidence>
<dbReference type="PIRSF" id="PIRSF001589">
    <property type="entry name" value="Asn_synthetase_glu-h"/>
    <property type="match status" value="1"/>
</dbReference>
<dbReference type="Pfam" id="PF13537">
    <property type="entry name" value="GATase_7"/>
    <property type="match status" value="1"/>
</dbReference>
<dbReference type="GO" id="GO:0004066">
    <property type="term" value="F:asparagine synthase (glutamine-hydrolyzing) activity"/>
    <property type="evidence" value="ECO:0007669"/>
    <property type="project" value="UniProtKB-EC"/>
</dbReference>
<evidence type="ECO:0000256" key="6">
    <source>
        <dbReference type="ARBA" id="ARBA00022962"/>
    </source>
</evidence>
<evidence type="ECO:0000313" key="10">
    <source>
        <dbReference type="EMBL" id="PMR71877.1"/>
    </source>
</evidence>
<keyword evidence="5 8" id="KW-0067">ATP-binding</keyword>
<dbReference type="InterPro" id="IPR029055">
    <property type="entry name" value="Ntn_hydrolases_N"/>
</dbReference>
<dbReference type="OrthoDB" id="9763290at2"/>
<dbReference type="AlphaFoldDB" id="A0A2N7TUM0"/>
<evidence type="ECO:0000256" key="2">
    <source>
        <dbReference type="ARBA" id="ARBA00005752"/>
    </source>
</evidence>
<dbReference type="EC" id="6.3.5.4" evidence="3"/>
<keyword evidence="6" id="KW-0315">Glutamine amidotransferase</keyword>
<organism evidence="10 11">
    <name type="scientific">Halomonas heilongjiangensis</name>
    <dbReference type="NCBI Taxonomy" id="1387883"/>
    <lineage>
        <taxon>Bacteria</taxon>
        <taxon>Pseudomonadati</taxon>
        <taxon>Pseudomonadota</taxon>
        <taxon>Gammaproteobacteria</taxon>
        <taxon>Oceanospirillales</taxon>
        <taxon>Halomonadaceae</taxon>
        <taxon>Halomonas</taxon>
    </lineage>
</organism>
<comment type="catalytic activity">
    <reaction evidence="7">
        <text>L-aspartate + L-glutamine + ATP + H2O = L-asparagine + L-glutamate + AMP + diphosphate + H(+)</text>
        <dbReference type="Rhea" id="RHEA:12228"/>
        <dbReference type="ChEBI" id="CHEBI:15377"/>
        <dbReference type="ChEBI" id="CHEBI:15378"/>
        <dbReference type="ChEBI" id="CHEBI:29985"/>
        <dbReference type="ChEBI" id="CHEBI:29991"/>
        <dbReference type="ChEBI" id="CHEBI:30616"/>
        <dbReference type="ChEBI" id="CHEBI:33019"/>
        <dbReference type="ChEBI" id="CHEBI:58048"/>
        <dbReference type="ChEBI" id="CHEBI:58359"/>
        <dbReference type="ChEBI" id="CHEBI:456215"/>
        <dbReference type="EC" id="6.3.5.4"/>
    </reaction>
</comment>
<keyword evidence="11" id="KW-1185">Reference proteome</keyword>
<comment type="pathway">
    <text evidence="1">Amino-acid biosynthesis; L-asparagine biosynthesis; L-asparagine from L-aspartate (L-Gln route): step 1/1.</text>
</comment>
<sequence length="636" mass="72614">MSAIVGRLHLSEAPVDPRIIAASLDALADYGPAGATHWTEGPVGLGYRHLETTPESRHEAQPLAQDGLVIVSDAIIDNRDTLCDQLGIARCARSSTPDSRIVLAAFQRWGHECLSRLAGDFAFVIWDARTRTLFGARDHIGARPLYFCHSQGRFLFATDVRGLLAHRDLAFAIDEQRVASFLIWPLNPQETSFFANIHPVMPGHWFAVNRNGLEQRPYWRPREAPDIRYTRRQEYHEHFRELLDTAVAARLRTRFPVGAHISGGLDSTGVTILASRLLQAQGRTLDMSYTWAPPVSDRYPLSENSRDERRIIRGVCEREQIACHHAIATGADYCVFLARDMAVEGHCDLFEELPVMTAAARRGTRILLSGWGGDEVSTFGTRGYPAYLLKRGHWLRLVAMARKRAGGLRHLRRLARFLWLEAWLPLMPNAIYAHWSPYVRTDRLSLLARREFLERFNRVRYERGPAWREYADPRDVQIALLENGHLASRMSSWSSWSAPHGLIYRYPLTDRRLLDFTLGLPRELLWQKGVTRGVYRHALQDVLPPQLGKADPVNERKRLDQLVACRRLLALQARHGVFRRPCPWLDTHALNERLLERPHHSDGENPLSFVPLESALRVWHLWQRYGDSSGKMSKPG</sequence>
<dbReference type="RefSeq" id="WP_102626088.1">
    <property type="nucleotide sequence ID" value="NZ_PDOH01000050.1"/>
</dbReference>
<evidence type="ECO:0000313" key="11">
    <source>
        <dbReference type="Proteomes" id="UP000235346"/>
    </source>
</evidence>